<dbReference type="EMBL" id="JANBUL010000115">
    <property type="protein sequence ID" value="KAJ2781085.1"/>
    <property type="molecule type" value="Genomic_DNA"/>
</dbReference>
<protein>
    <submittedName>
        <fullName evidence="2">Uncharacterized protein</fullName>
    </submittedName>
</protein>
<dbReference type="OrthoDB" id="76114at2759"/>
<dbReference type="GO" id="GO:0005576">
    <property type="term" value="C:extracellular region"/>
    <property type="evidence" value="ECO:0007669"/>
    <property type="project" value="InterPro"/>
</dbReference>
<accession>A0A9W8LHV1</accession>
<keyword evidence="3" id="KW-1185">Reference proteome</keyword>
<evidence type="ECO:0000313" key="2">
    <source>
        <dbReference type="EMBL" id="KAJ2781085.1"/>
    </source>
</evidence>
<feature type="signal peptide" evidence="1">
    <location>
        <begin position="1"/>
        <end position="22"/>
    </location>
</feature>
<comment type="caution">
    <text evidence="2">The sequence shown here is derived from an EMBL/GenBank/DDBJ whole genome shotgun (WGS) entry which is preliminary data.</text>
</comment>
<dbReference type="Pfam" id="PF01374">
    <property type="entry name" value="Glyco_hydro_46"/>
    <property type="match status" value="1"/>
</dbReference>
<proteinExistence type="predicted"/>
<reference evidence="2" key="1">
    <citation type="submission" date="2022-07" db="EMBL/GenBank/DDBJ databases">
        <title>Phylogenomic reconstructions and comparative analyses of Kickxellomycotina fungi.</title>
        <authorList>
            <person name="Reynolds N.K."/>
            <person name="Stajich J.E."/>
            <person name="Barry K."/>
            <person name="Grigoriev I.V."/>
            <person name="Crous P."/>
            <person name="Smith M.E."/>
        </authorList>
    </citation>
    <scope>NUCLEOTIDE SEQUENCE</scope>
    <source>
        <strain evidence="2">NBRC 105414</strain>
    </source>
</reference>
<evidence type="ECO:0000313" key="3">
    <source>
        <dbReference type="Proteomes" id="UP001140217"/>
    </source>
</evidence>
<dbReference type="SUPFAM" id="SSF53955">
    <property type="entry name" value="Lysozyme-like"/>
    <property type="match status" value="1"/>
</dbReference>
<dbReference type="AlphaFoldDB" id="A0A9W8LHV1"/>
<name>A0A9W8LHV1_9FUNG</name>
<dbReference type="GO" id="GO:0016977">
    <property type="term" value="F:chitosanase activity"/>
    <property type="evidence" value="ECO:0007669"/>
    <property type="project" value="InterPro"/>
</dbReference>
<dbReference type="Gene3D" id="1.20.141.10">
    <property type="entry name" value="Chitosanase, subunit A, domain 1"/>
    <property type="match status" value="1"/>
</dbReference>
<sequence>MKFSIIAAAGFACAAMSPGAAATAAADCPETLNIALISYLNAHKVGGGGGVCSVGAPGTGYVAGIGAFTTQYGSALDVIKAYKAGGSYRGVFDQLLPTLETYAAQSSGSTAGLDSFCAAWEAASANGQAFRAAQVSVIRSKFEEPALQLAASLGVRFELTKSLLLDTALVNGLAGTNGGLAEIIAATNNAFTASQAAPSGSALTIGNLTVDEAQWIQSFLDARTAVAPGRALDHIAAYRSLLAGSQFAFADRISFTDATGRGVTIACPGKCTAHRRR</sequence>
<organism evidence="2 3">
    <name type="scientific">Coemansia javaensis</name>
    <dbReference type="NCBI Taxonomy" id="2761396"/>
    <lineage>
        <taxon>Eukaryota</taxon>
        <taxon>Fungi</taxon>
        <taxon>Fungi incertae sedis</taxon>
        <taxon>Zoopagomycota</taxon>
        <taxon>Kickxellomycotina</taxon>
        <taxon>Kickxellomycetes</taxon>
        <taxon>Kickxellales</taxon>
        <taxon>Kickxellaceae</taxon>
        <taxon>Coemansia</taxon>
    </lineage>
</organism>
<dbReference type="GO" id="GO:0005975">
    <property type="term" value="P:carbohydrate metabolic process"/>
    <property type="evidence" value="ECO:0007669"/>
    <property type="project" value="InterPro"/>
</dbReference>
<dbReference type="InterPro" id="IPR023099">
    <property type="entry name" value="Glyco_hydro_46_N"/>
</dbReference>
<dbReference type="InterPro" id="IPR000400">
    <property type="entry name" value="Glyco_hydro_46"/>
</dbReference>
<dbReference type="InterPro" id="IPR023346">
    <property type="entry name" value="Lysozyme-like_dom_sf"/>
</dbReference>
<dbReference type="Proteomes" id="UP001140217">
    <property type="component" value="Unassembled WGS sequence"/>
</dbReference>
<evidence type="ECO:0000256" key="1">
    <source>
        <dbReference type="SAM" id="SignalP"/>
    </source>
</evidence>
<dbReference type="Gene3D" id="3.30.386.10">
    <property type="entry name" value="Chitosanase, subunit A, domain 2"/>
    <property type="match status" value="1"/>
</dbReference>
<gene>
    <name evidence="2" type="ORF">H4R18_003080</name>
</gene>
<keyword evidence="1" id="KW-0732">Signal</keyword>
<feature type="chain" id="PRO_5040720821" evidence="1">
    <location>
        <begin position="23"/>
        <end position="277"/>
    </location>
</feature>